<dbReference type="RefSeq" id="WP_213654358.1">
    <property type="nucleotide sequence ID" value="NZ_BOSL01000004.1"/>
</dbReference>
<evidence type="ECO:0000256" key="1">
    <source>
        <dbReference type="SAM" id="SignalP"/>
    </source>
</evidence>
<feature type="domain" description="Copper amine oxidase-like N-terminal" evidence="2">
    <location>
        <begin position="35"/>
        <end position="142"/>
    </location>
</feature>
<evidence type="ECO:0000313" key="4">
    <source>
        <dbReference type="Proteomes" id="UP000679992"/>
    </source>
</evidence>
<feature type="chain" id="PRO_5046262745" description="Copper amine oxidase-like N-terminal domain-containing protein" evidence="1">
    <location>
        <begin position="27"/>
        <end position="294"/>
    </location>
</feature>
<keyword evidence="1" id="KW-0732">Signal</keyword>
<organism evidence="3 4">
    <name type="scientific">Paenibacillus vini</name>
    <dbReference type="NCBI Taxonomy" id="1476024"/>
    <lineage>
        <taxon>Bacteria</taxon>
        <taxon>Bacillati</taxon>
        <taxon>Bacillota</taxon>
        <taxon>Bacilli</taxon>
        <taxon>Bacillales</taxon>
        <taxon>Paenibacillaceae</taxon>
        <taxon>Paenibacillus</taxon>
    </lineage>
</organism>
<name>A0ABQ4M9F8_9BACL</name>
<dbReference type="InterPro" id="IPR036582">
    <property type="entry name" value="Mao_N_sf"/>
</dbReference>
<comment type="caution">
    <text evidence="3">The sequence shown here is derived from an EMBL/GenBank/DDBJ whole genome shotgun (WGS) entry which is preliminary data.</text>
</comment>
<dbReference type="SUPFAM" id="SSF55383">
    <property type="entry name" value="Copper amine oxidase, domain N"/>
    <property type="match status" value="1"/>
</dbReference>
<dbReference type="Proteomes" id="UP000679992">
    <property type="component" value="Unassembled WGS sequence"/>
</dbReference>
<evidence type="ECO:0000259" key="2">
    <source>
        <dbReference type="Pfam" id="PF07833"/>
    </source>
</evidence>
<dbReference type="EMBL" id="BOSL01000004">
    <property type="protein sequence ID" value="GIP52597.1"/>
    <property type="molecule type" value="Genomic_DNA"/>
</dbReference>
<evidence type="ECO:0000313" key="3">
    <source>
        <dbReference type="EMBL" id="GIP52597.1"/>
    </source>
</evidence>
<protein>
    <recommendedName>
        <fullName evidence="2">Copper amine oxidase-like N-terminal domain-containing protein</fullName>
    </recommendedName>
</protein>
<feature type="signal peptide" evidence="1">
    <location>
        <begin position="1"/>
        <end position="26"/>
    </location>
</feature>
<reference evidence="3 4" key="1">
    <citation type="submission" date="2021-03" db="EMBL/GenBank/DDBJ databases">
        <title>Antimicrobial resistance genes in bacteria isolated from Japanese honey, and their potential for conferring macrolide and lincosamide resistance in the American foulbrood pathogen Paenibacillus larvae.</title>
        <authorList>
            <person name="Okamoto M."/>
            <person name="Kumagai M."/>
            <person name="Kanamori H."/>
            <person name="Takamatsu D."/>
        </authorList>
    </citation>
    <scope>NUCLEOTIDE SEQUENCE [LARGE SCALE GENOMIC DNA]</scope>
    <source>
        <strain evidence="3 4">J42TS3</strain>
    </source>
</reference>
<proteinExistence type="predicted"/>
<dbReference type="Pfam" id="PF07833">
    <property type="entry name" value="Cu_amine_oxidN1"/>
    <property type="match status" value="1"/>
</dbReference>
<dbReference type="Gene3D" id="3.30.457.10">
    <property type="entry name" value="Copper amine oxidase-like, N-terminal domain"/>
    <property type="match status" value="1"/>
</dbReference>
<accession>A0ABQ4M9F8</accession>
<keyword evidence="4" id="KW-1185">Reference proteome</keyword>
<sequence>MKMKKAGFILMSLILMLTVLPALSSAAQLPLRVEVDGEKIVFPDAQPFADKNSRVQVPVRFVSEALGAKVDWNSKAQKVTVSLEGNQIVLTLGKKSYTVNGKTKQMDTVALRKSSRTFVPLRFVSEALGAEVKWDSLNYIVEIHTGSGSTGSTTGEDTGNAEKPTTWEEFEANRNVEGKSEKLKVEGFSFNNFYKSGLTVFGDRYDSKAKETAILRILVSFGFEDDDLDQQIKDVEEVIGQRINSKTVDSIMSYVKQKKKEEDKLAEKIFQDDTFKVVVISKTYDDIIIYVWYK</sequence>
<dbReference type="InterPro" id="IPR012854">
    <property type="entry name" value="Cu_amine_oxidase-like_N"/>
</dbReference>
<gene>
    <name evidence="3" type="ORF">J42TS3_16320</name>
</gene>